<reference evidence="2" key="1">
    <citation type="submission" date="2016-06" db="EMBL/GenBank/DDBJ databases">
        <title>Parallel loss of symbiosis genes in relatives of nitrogen-fixing non-legume Parasponia.</title>
        <authorList>
            <person name="Van Velzen R."/>
            <person name="Holmer R."/>
            <person name="Bu F."/>
            <person name="Rutten L."/>
            <person name="Van Zeijl A."/>
            <person name="Liu W."/>
            <person name="Santuari L."/>
            <person name="Cao Q."/>
            <person name="Sharma T."/>
            <person name="Shen D."/>
            <person name="Roswanjaya Y."/>
            <person name="Wardhani T."/>
            <person name="Kalhor M.S."/>
            <person name="Jansen J."/>
            <person name="Van den Hoogen J."/>
            <person name="Gungor B."/>
            <person name="Hartog M."/>
            <person name="Hontelez J."/>
            <person name="Verver J."/>
            <person name="Yang W.-C."/>
            <person name="Schijlen E."/>
            <person name="Repin R."/>
            <person name="Schilthuizen M."/>
            <person name="Schranz E."/>
            <person name="Heidstra R."/>
            <person name="Miyata K."/>
            <person name="Fedorova E."/>
            <person name="Kohlen W."/>
            <person name="Bisseling T."/>
            <person name="Smit S."/>
            <person name="Geurts R."/>
        </authorList>
    </citation>
    <scope>NUCLEOTIDE SEQUENCE [LARGE SCALE GENOMIC DNA]</scope>
    <source>
        <strain evidence="2">cv. RG33-2</strain>
    </source>
</reference>
<protein>
    <submittedName>
        <fullName evidence="1">Uncharacterized protein</fullName>
    </submittedName>
</protein>
<feature type="non-terminal residue" evidence="1">
    <location>
        <position position="74"/>
    </location>
</feature>
<accession>A0A2P5C8A1</accession>
<dbReference type="Proteomes" id="UP000237000">
    <property type="component" value="Unassembled WGS sequence"/>
</dbReference>
<dbReference type="EMBL" id="JXTC01000398">
    <property type="protein sequence ID" value="PON57300.1"/>
    <property type="molecule type" value="Genomic_DNA"/>
</dbReference>
<proteinExistence type="predicted"/>
<dbReference type="InParanoid" id="A0A2P5C8A1"/>
<organism evidence="1 2">
    <name type="scientific">Trema orientale</name>
    <name type="common">Charcoal tree</name>
    <name type="synonym">Celtis orientalis</name>
    <dbReference type="NCBI Taxonomy" id="63057"/>
    <lineage>
        <taxon>Eukaryota</taxon>
        <taxon>Viridiplantae</taxon>
        <taxon>Streptophyta</taxon>
        <taxon>Embryophyta</taxon>
        <taxon>Tracheophyta</taxon>
        <taxon>Spermatophyta</taxon>
        <taxon>Magnoliopsida</taxon>
        <taxon>eudicotyledons</taxon>
        <taxon>Gunneridae</taxon>
        <taxon>Pentapetalae</taxon>
        <taxon>rosids</taxon>
        <taxon>fabids</taxon>
        <taxon>Rosales</taxon>
        <taxon>Cannabaceae</taxon>
        <taxon>Trema</taxon>
    </lineage>
</organism>
<sequence>TEGAAVPQNKHCGACSKFSHYKTVAPRCQSVSDTAPRCSKSGTAAPQICLKFLNSHSSTRFSPFEHRSASMWHL</sequence>
<comment type="caution">
    <text evidence="1">The sequence shown here is derived from an EMBL/GenBank/DDBJ whole genome shotgun (WGS) entry which is preliminary data.</text>
</comment>
<evidence type="ECO:0000313" key="2">
    <source>
        <dbReference type="Proteomes" id="UP000237000"/>
    </source>
</evidence>
<name>A0A2P5C8A1_TREOI</name>
<feature type="non-terminal residue" evidence="1">
    <location>
        <position position="1"/>
    </location>
</feature>
<gene>
    <name evidence="1" type="ORF">TorRG33x02_293990</name>
</gene>
<dbReference type="AlphaFoldDB" id="A0A2P5C8A1"/>
<keyword evidence="2" id="KW-1185">Reference proteome</keyword>
<evidence type="ECO:0000313" key="1">
    <source>
        <dbReference type="EMBL" id="PON57300.1"/>
    </source>
</evidence>